<feature type="repeat" description="WD" evidence="5">
    <location>
        <begin position="284"/>
        <end position="325"/>
    </location>
</feature>
<dbReference type="GeneTree" id="ENSGT00890000139406"/>
<gene>
    <name evidence="8" type="primary">WSB2</name>
</gene>
<dbReference type="AlphaFoldDB" id="A0A672V087"/>
<name>A0A672V087_STRHB</name>
<dbReference type="InterPro" id="IPR015943">
    <property type="entry name" value="WD40/YVTN_repeat-like_dom_sf"/>
</dbReference>
<reference evidence="8" key="3">
    <citation type="submission" date="2025-09" db="UniProtKB">
        <authorList>
            <consortium name="Ensembl"/>
        </authorList>
    </citation>
    <scope>IDENTIFICATION</scope>
</reference>
<dbReference type="InterPro" id="IPR036322">
    <property type="entry name" value="WD40_repeat_dom_sf"/>
</dbReference>
<evidence type="ECO:0000256" key="5">
    <source>
        <dbReference type="PROSITE-ProRule" id="PRU00221"/>
    </source>
</evidence>
<protein>
    <submittedName>
        <fullName evidence="8">WD repeat and SOCS box containing 2</fullName>
    </submittedName>
</protein>
<feature type="repeat" description="WD" evidence="5">
    <location>
        <begin position="326"/>
        <end position="367"/>
    </location>
</feature>
<dbReference type="SUPFAM" id="SSF50978">
    <property type="entry name" value="WD40 repeat-like"/>
    <property type="match status" value="1"/>
</dbReference>
<dbReference type="GO" id="GO:0000209">
    <property type="term" value="P:protein polyubiquitination"/>
    <property type="evidence" value="ECO:0007669"/>
    <property type="project" value="TreeGrafter"/>
</dbReference>
<dbReference type="Gene3D" id="2.130.10.10">
    <property type="entry name" value="YVTN repeat-like/Quinoprotein amine dehydrogenase"/>
    <property type="match status" value="2"/>
</dbReference>
<dbReference type="OrthoDB" id="538223at2759"/>
<dbReference type="Ensembl" id="ENSSHBT00005023736.1">
    <property type="protein sequence ID" value="ENSSHBP00005019886.1"/>
    <property type="gene ID" value="ENSSHBG00005017005.1"/>
</dbReference>
<evidence type="ECO:0000256" key="1">
    <source>
        <dbReference type="ARBA" id="ARBA00004906"/>
    </source>
</evidence>
<dbReference type="InterPro" id="IPR019775">
    <property type="entry name" value="WD40_repeat_CS"/>
</dbReference>
<feature type="repeat" description="WD" evidence="5">
    <location>
        <begin position="240"/>
        <end position="275"/>
    </location>
</feature>
<dbReference type="CDD" id="cd03745">
    <property type="entry name" value="SOCS_WSB2_SWIP2"/>
    <property type="match status" value="1"/>
</dbReference>
<dbReference type="InterPro" id="IPR020472">
    <property type="entry name" value="WD40_PAC1"/>
</dbReference>
<dbReference type="InterPro" id="IPR001496">
    <property type="entry name" value="SOCS_box"/>
</dbReference>
<reference evidence="8 9" key="1">
    <citation type="submission" date="2019-11" db="EMBL/GenBank/DDBJ databases">
        <title>Strigops habroptila (kakapo) genome, bStrHab1, primary haplotype, v2.</title>
        <authorList>
            <person name="Jarvis E.D."/>
            <person name="Howard J."/>
            <person name="Rhie A."/>
            <person name="Phillippy A."/>
            <person name="Korlach J."/>
            <person name="Digby A."/>
            <person name="Iorns D."/>
            <person name="Eason D."/>
            <person name="Robertson B."/>
            <person name="Raemaekers T."/>
            <person name="Howe K."/>
            <person name="Lewin H."/>
            <person name="Damas J."/>
            <person name="Hastie A."/>
            <person name="Tracey A."/>
            <person name="Chow W."/>
            <person name="Fedrigo O."/>
        </authorList>
    </citation>
    <scope>NUCLEOTIDE SEQUENCE [LARGE SCALE GENOMIC DNA]</scope>
</reference>
<dbReference type="CDD" id="cd00200">
    <property type="entry name" value="WD40"/>
    <property type="match status" value="1"/>
</dbReference>
<organism evidence="8 9">
    <name type="scientific">Strigops habroptila</name>
    <name type="common">Kakapo</name>
    <dbReference type="NCBI Taxonomy" id="2489341"/>
    <lineage>
        <taxon>Eukaryota</taxon>
        <taxon>Metazoa</taxon>
        <taxon>Chordata</taxon>
        <taxon>Craniata</taxon>
        <taxon>Vertebrata</taxon>
        <taxon>Euteleostomi</taxon>
        <taxon>Archelosauria</taxon>
        <taxon>Archosauria</taxon>
        <taxon>Dinosauria</taxon>
        <taxon>Saurischia</taxon>
        <taxon>Theropoda</taxon>
        <taxon>Coelurosauria</taxon>
        <taxon>Aves</taxon>
        <taxon>Neognathae</taxon>
        <taxon>Neoaves</taxon>
        <taxon>Telluraves</taxon>
        <taxon>Australaves</taxon>
        <taxon>Psittaciformes</taxon>
        <taxon>Psittacidae</taxon>
        <taxon>Strigops</taxon>
    </lineage>
</organism>
<dbReference type="PRINTS" id="PR00320">
    <property type="entry name" value="GPROTEINBRPT"/>
</dbReference>
<feature type="domain" description="SOCS box" evidence="7">
    <location>
        <begin position="460"/>
        <end position="496"/>
    </location>
</feature>
<dbReference type="PROSITE" id="PS50082">
    <property type="entry name" value="WD_REPEATS_2"/>
    <property type="match status" value="5"/>
</dbReference>
<dbReference type="KEGG" id="shab:115614083"/>
<dbReference type="OMA" id="GDTDPAC"/>
<dbReference type="CTD" id="55884"/>
<feature type="compositionally biased region" description="Low complexity" evidence="6">
    <location>
        <begin position="52"/>
        <end position="63"/>
    </location>
</feature>
<dbReference type="Proteomes" id="UP000472266">
    <property type="component" value="Chromosome 12"/>
</dbReference>
<dbReference type="InterPro" id="IPR001680">
    <property type="entry name" value="WD40_rpt"/>
</dbReference>
<feature type="repeat" description="WD" evidence="5">
    <location>
        <begin position="217"/>
        <end position="239"/>
    </location>
</feature>
<sequence>MWVPGPWGATAGGVTGAPGAVLREAEEQEAVPGVPSPRRRRRRFRRAGSGAGPAEAVPGPAGRCRGRAGRGAAMKPCGGEAGPGAGEPGPGDALCPAEEPVLLAELKPGRPQRYDWKSSCETWSVAFSPDGAWFAWSQGHCVVKLIPWPLREPELSCKAPERKTRSSKAEARSRAVAKEKTLECGQIVWGLAFSAWPVAEEGDTDPACAVGLSCLILATGLNDGQIKVWEVQTGHLLFSLLGHQDVVRDLSFAPNGSLILVSASRDKTLRVWDLSRDGRQVQVLSGHVQWVYCCSISPDCSMLCSAAGEKSALLWSMRSYTLIRRLEGHQSSVVSCDFSPDSALLVTASYDACVIMWDPYTGEQLRTLRHVPLHSALDDSSEVHTSSLRSVCFSPEGLYLATVADDRLLRIWALELRSPVAFAPMTNGLCCMYFPHGGFIATGTRDGHVQFWTAPRVLSSLKHLCRKALRTFLTTYQVLALPIPRKLKEFLTYRTF</sequence>
<evidence type="ECO:0000256" key="6">
    <source>
        <dbReference type="SAM" id="MobiDB-lite"/>
    </source>
</evidence>
<evidence type="ECO:0000256" key="2">
    <source>
        <dbReference type="ARBA" id="ARBA00022574"/>
    </source>
</evidence>
<evidence type="ECO:0000259" key="7">
    <source>
        <dbReference type="PROSITE" id="PS50225"/>
    </source>
</evidence>
<dbReference type="PANTHER" id="PTHR15622:SF1">
    <property type="entry name" value="WD REPEAT AND SOCS BOX-CONTAINING PROTEIN 2"/>
    <property type="match status" value="1"/>
</dbReference>
<evidence type="ECO:0000256" key="4">
    <source>
        <dbReference type="ARBA" id="ARBA00022786"/>
    </source>
</evidence>
<dbReference type="Pfam" id="PF07525">
    <property type="entry name" value="SOCS_box"/>
    <property type="match status" value="1"/>
</dbReference>
<dbReference type="PROSITE" id="PS50225">
    <property type="entry name" value="SOCS"/>
    <property type="match status" value="1"/>
</dbReference>
<comment type="pathway">
    <text evidence="1">Protein modification; protein ubiquitination.</text>
</comment>
<dbReference type="PROSITE" id="PS00678">
    <property type="entry name" value="WD_REPEATS_1"/>
    <property type="match status" value="1"/>
</dbReference>
<keyword evidence="4" id="KW-0833">Ubl conjugation pathway</keyword>
<evidence type="ECO:0000313" key="9">
    <source>
        <dbReference type="Proteomes" id="UP000472266"/>
    </source>
</evidence>
<dbReference type="RefSeq" id="XP_030356224.1">
    <property type="nucleotide sequence ID" value="XM_030500364.1"/>
</dbReference>
<dbReference type="UniPathway" id="UPA00143"/>
<dbReference type="SUPFAM" id="SSF158235">
    <property type="entry name" value="SOCS box-like"/>
    <property type="match status" value="1"/>
</dbReference>
<dbReference type="GeneID" id="115614083"/>
<dbReference type="InParanoid" id="A0A672V087"/>
<keyword evidence="9" id="KW-1185">Reference proteome</keyword>
<dbReference type="SMART" id="SM00253">
    <property type="entry name" value="SOCS"/>
    <property type="match status" value="1"/>
</dbReference>
<keyword evidence="2 5" id="KW-0853">WD repeat</keyword>
<dbReference type="InterPro" id="IPR036036">
    <property type="entry name" value="SOCS_box-like_dom_sf"/>
</dbReference>
<keyword evidence="3" id="KW-0677">Repeat</keyword>
<evidence type="ECO:0000313" key="8">
    <source>
        <dbReference type="Ensembl" id="ENSSHBP00005019886.1"/>
    </source>
</evidence>
<reference evidence="8" key="2">
    <citation type="submission" date="2025-08" db="UniProtKB">
        <authorList>
            <consortium name="Ensembl"/>
        </authorList>
    </citation>
    <scope>IDENTIFICATION</scope>
</reference>
<dbReference type="Gene3D" id="1.10.750.20">
    <property type="entry name" value="SOCS box"/>
    <property type="match status" value="1"/>
</dbReference>
<dbReference type="PROSITE" id="PS50294">
    <property type="entry name" value="WD_REPEATS_REGION"/>
    <property type="match status" value="3"/>
</dbReference>
<dbReference type="GO" id="GO:0035556">
    <property type="term" value="P:intracellular signal transduction"/>
    <property type="evidence" value="ECO:0007669"/>
    <property type="project" value="InterPro"/>
</dbReference>
<feature type="compositionally biased region" description="Basic residues" evidence="6">
    <location>
        <begin position="37"/>
        <end position="46"/>
    </location>
</feature>
<evidence type="ECO:0000256" key="3">
    <source>
        <dbReference type="ARBA" id="ARBA00022737"/>
    </source>
</evidence>
<dbReference type="PANTHER" id="PTHR15622">
    <property type="entry name" value="WD40 REPEAT PROTEIN"/>
    <property type="match status" value="1"/>
</dbReference>
<dbReference type="SMART" id="SM00320">
    <property type="entry name" value="WD40"/>
    <property type="match status" value="6"/>
</dbReference>
<feature type="repeat" description="WD" evidence="5">
    <location>
        <begin position="381"/>
        <end position="415"/>
    </location>
</feature>
<proteinExistence type="predicted"/>
<accession>A0A672V087</accession>
<feature type="region of interest" description="Disordered" evidence="6">
    <location>
        <begin position="1"/>
        <end position="67"/>
    </location>
</feature>
<dbReference type="SMART" id="SM00969">
    <property type="entry name" value="SOCS_box"/>
    <property type="match status" value="1"/>
</dbReference>
<dbReference type="Pfam" id="PF00400">
    <property type="entry name" value="WD40"/>
    <property type="match status" value="5"/>
</dbReference>
<dbReference type="InterPro" id="IPR051983">
    <property type="entry name" value="WSB_SOCS-box_domain"/>
</dbReference>